<protein>
    <submittedName>
        <fullName evidence="1">Terminase family protein</fullName>
    </submittedName>
</protein>
<evidence type="ECO:0000313" key="1">
    <source>
        <dbReference type="EMBL" id="HIX08131.1"/>
    </source>
</evidence>
<dbReference type="AlphaFoldDB" id="A0A9D1V8V5"/>
<accession>A0A9D1V8V5</accession>
<sequence>MDRRERVEKILLIEREQARRRKNPLASYNTGRKKHKKQIAFHKCKKRNRWVFGGNRSGKTECGAVECIWMARGIHPYRQNRKDVFGWVVSLSQQVQRDVAQKKILHYLPPEWIEDVVMLSGKKGSPSGVVDQIRVRNVFGGISVIGFKSCDQGREKFQGASLDFVWFDEEPPKEIYDECRMRVLDRAGDIFGTMTPLKGLTFVFDEIYMNKGNNPEVWYEFMEWEDNPFLKKSEIALLSSALDEKELQSRRYGKFCVSEGLVYPEFDERVHVIPPFEIPFEWQDEISIDPGLNNPLSAHWYCVDFDGNVYVVAEHYEAKRDIGYHAEKLREISKRLNWHTDAKGRLHALIDSAANQRTLASSKSVSELFYEQGINVNANVNKDLFAGIARVKSYLKGENGVPKLYIFEGCVNLIREIKGYFWGSGDLPKKRDDHALDELRYYLMTKPHNAPPSVPLTPVQKDKARLARRLRGRH</sequence>
<dbReference type="InterPro" id="IPR027417">
    <property type="entry name" value="P-loop_NTPase"/>
</dbReference>
<gene>
    <name evidence="1" type="ORF">H9741_06655</name>
</gene>
<name>A0A9D1V8V5_9FIRM</name>
<dbReference type="Pfam" id="PF03237">
    <property type="entry name" value="Terminase_6N"/>
    <property type="match status" value="1"/>
</dbReference>
<dbReference type="Proteomes" id="UP000824204">
    <property type="component" value="Unassembled WGS sequence"/>
</dbReference>
<reference evidence="1" key="1">
    <citation type="journal article" date="2021" name="PeerJ">
        <title>Extensive microbial diversity within the chicken gut microbiome revealed by metagenomics and culture.</title>
        <authorList>
            <person name="Gilroy R."/>
            <person name="Ravi A."/>
            <person name="Getino M."/>
            <person name="Pursley I."/>
            <person name="Horton D.L."/>
            <person name="Alikhan N.F."/>
            <person name="Baker D."/>
            <person name="Gharbi K."/>
            <person name="Hall N."/>
            <person name="Watson M."/>
            <person name="Adriaenssens E.M."/>
            <person name="Foster-Nyarko E."/>
            <person name="Jarju S."/>
            <person name="Secka A."/>
            <person name="Antonio M."/>
            <person name="Oren A."/>
            <person name="Chaudhuri R.R."/>
            <person name="La Ragione R."/>
            <person name="Hildebrand F."/>
            <person name="Pallen M.J."/>
        </authorList>
    </citation>
    <scope>NUCLEOTIDE SEQUENCE</scope>
    <source>
        <strain evidence="1">811</strain>
    </source>
</reference>
<proteinExistence type="predicted"/>
<dbReference type="Gene3D" id="3.30.420.280">
    <property type="match status" value="1"/>
</dbReference>
<dbReference type="EMBL" id="DXFX01000083">
    <property type="protein sequence ID" value="HIX08131.1"/>
    <property type="molecule type" value="Genomic_DNA"/>
</dbReference>
<comment type="caution">
    <text evidence="1">The sequence shown here is derived from an EMBL/GenBank/DDBJ whole genome shotgun (WGS) entry which is preliminary data.</text>
</comment>
<reference evidence="1" key="2">
    <citation type="submission" date="2021-04" db="EMBL/GenBank/DDBJ databases">
        <authorList>
            <person name="Gilroy R."/>
        </authorList>
    </citation>
    <scope>NUCLEOTIDE SEQUENCE</scope>
    <source>
        <strain evidence="1">811</strain>
    </source>
</reference>
<organism evidence="1 2">
    <name type="scientific">Candidatus Borkfalkia faecipullorum</name>
    <dbReference type="NCBI Taxonomy" id="2838510"/>
    <lineage>
        <taxon>Bacteria</taxon>
        <taxon>Bacillati</taxon>
        <taxon>Bacillota</taxon>
        <taxon>Clostridia</taxon>
        <taxon>Christensenellales</taxon>
        <taxon>Christensenellaceae</taxon>
        <taxon>Candidatus Borkfalkia</taxon>
    </lineage>
</organism>
<dbReference type="Gene3D" id="3.40.50.300">
    <property type="entry name" value="P-loop containing nucleotide triphosphate hydrolases"/>
    <property type="match status" value="1"/>
</dbReference>
<evidence type="ECO:0000313" key="2">
    <source>
        <dbReference type="Proteomes" id="UP000824204"/>
    </source>
</evidence>